<protein>
    <submittedName>
        <fullName evidence="1">Uncharacterized protein</fullName>
    </submittedName>
</protein>
<evidence type="ECO:0000313" key="2">
    <source>
        <dbReference type="Proteomes" id="UP000275078"/>
    </source>
</evidence>
<gene>
    <name evidence="1" type="ORF">BJ508DRAFT_334355</name>
</gene>
<name>A0A3N4HGB6_ASCIM</name>
<accession>A0A3N4HGB6</accession>
<keyword evidence="2" id="KW-1185">Reference proteome</keyword>
<reference evidence="1 2" key="1">
    <citation type="journal article" date="2018" name="Nat. Ecol. Evol.">
        <title>Pezizomycetes genomes reveal the molecular basis of ectomycorrhizal truffle lifestyle.</title>
        <authorList>
            <person name="Murat C."/>
            <person name="Payen T."/>
            <person name="Noel B."/>
            <person name="Kuo A."/>
            <person name="Morin E."/>
            <person name="Chen J."/>
            <person name="Kohler A."/>
            <person name="Krizsan K."/>
            <person name="Balestrini R."/>
            <person name="Da Silva C."/>
            <person name="Montanini B."/>
            <person name="Hainaut M."/>
            <person name="Levati E."/>
            <person name="Barry K.W."/>
            <person name="Belfiori B."/>
            <person name="Cichocki N."/>
            <person name="Clum A."/>
            <person name="Dockter R.B."/>
            <person name="Fauchery L."/>
            <person name="Guy J."/>
            <person name="Iotti M."/>
            <person name="Le Tacon F."/>
            <person name="Lindquist E.A."/>
            <person name="Lipzen A."/>
            <person name="Malagnac F."/>
            <person name="Mello A."/>
            <person name="Molinier V."/>
            <person name="Miyauchi S."/>
            <person name="Poulain J."/>
            <person name="Riccioni C."/>
            <person name="Rubini A."/>
            <person name="Sitrit Y."/>
            <person name="Splivallo R."/>
            <person name="Traeger S."/>
            <person name="Wang M."/>
            <person name="Zifcakova L."/>
            <person name="Wipf D."/>
            <person name="Zambonelli A."/>
            <person name="Paolocci F."/>
            <person name="Nowrousian M."/>
            <person name="Ottonello S."/>
            <person name="Baldrian P."/>
            <person name="Spatafora J.W."/>
            <person name="Henrissat B."/>
            <person name="Nagy L.G."/>
            <person name="Aury J.M."/>
            <person name="Wincker P."/>
            <person name="Grigoriev I.V."/>
            <person name="Bonfante P."/>
            <person name="Martin F.M."/>
        </authorList>
    </citation>
    <scope>NUCLEOTIDE SEQUENCE [LARGE SCALE GENOMIC DNA]</scope>
    <source>
        <strain evidence="1 2">RN42</strain>
    </source>
</reference>
<dbReference type="AlphaFoldDB" id="A0A3N4HGB6"/>
<proteinExistence type="predicted"/>
<evidence type="ECO:0000313" key="1">
    <source>
        <dbReference type="EMBL" id="RPA73135.1"/>
    </source>
</evidence>
<dbReference type="Proteomes" id="UP000275078">
    <property type="component" value="Unassembled WGS sequence"/>
</dbReference>
<dbReference type="EMBL" id="ML119832">
    <property type="protein sequence ID" value="RPA73135.1"/>
    <property type="molecule type" value="Genomic_DNA"/>
</dbReference>
<sequence length="196" mass="22794">MAMMILRVNSPFSRSAVLQGSGQIYSLSRRQVQRPRTCQLLFPIRIRWSPYNVTRLNYSTQARTSITAGIRKKPAASDSGPLTEDEIDERVKAVIRDPDGVKEFYNELRKAMEKGMCADCKNEVISERYQETFREAPKLFAWGNYEGRDFRGKLQALADYVFHPLTVWKNYYRLSGLFWFFVPPAMIIKFFEQLGV</sequence>
<organism evidence="1 2">
    <name type="scientific">Ascobolus immersus RN42</name>
    <dbReference type="NCBI Taxonomy" id="1160509"/>
    <lineage>
        <taxon>Eukaryota</taxon>
        <taxon>Fungi</taxon>
        <taxon>Dikarya</taxon>
        <taxon>Ascomycota</taxon>
        <taxon>Pezizomycotina</taxon>
        <taxon>Pezizomycetes</taxon>
        <taxon>Pezizales</taxon>
        <taxon>Ascobolaceae</taxon>
        <taxon>Ascobolus</taxon>
    </lineage>
</organism>